<dbReference type="AlphaFoldDB" id="A0A1M6CI65"/>
<dbReference type="Gene3D" id="3.30.70.1290">
    <property type="entry name" value="Transposase IS200-like"/>
    <property type="match status" value="1"/>
</dbReference>
<dbReference type="SMART" id="SM01321">
    <property type="entry name" value="Y1_Tnp"/>
    <property type="match status" value="1"/>
</dbReference>
<dbReference type="PANTHER" id="PTHR34322:SF2">
    <property type="entry name" value="TRANSPOSASE IS200-LIKE DOMAIN-CONTAINING PROTEIN"/>
    <property type="match status" value="1"/>
</dbReference>
<dbReference type="STRING" id="1123071.SAMN02745181_0482"/>
<dbReference type="GO" id="GO:0003677">
    <property type="term" value="F:DNA binding"/>
    <property type="evidence" value="ECO:0007669"/>
    <property type="project" value="InterPro"/>
</dbReference>
<feature type="domain" description="Transposase IS200-like" evidence="1">
    <location>
        <begin position="18"/>
        <end position="188"/>
    </location>
</feature>
<proteinExistence type="predicted"/>
<name>A0A1M6CI65_9BACT</name>
<dbReference type="GO" id="GO:0004803">
    <property type="term" value="F:transposase activity"/>
    <property type="evidence" value="ECO:0007669"/>
    <property type="project" value="InterPro"/>
</dbReference>
<evidence type="ECO:0000313" key="3">
    <source>
        <dbReference type="Proteomes" id="UP000184510"/>
    </source>
</evidence>
<dbReference type="SUPFAM" id="SSF143422">
    <property type="entry name" value="Transposase IS200-like"/>
    <property type="match status" value="1"/>
</dbReference>
<dbReference type="InParanoid" id="A0A1M6CI65"/>
<organism evidence="2 3">
    <name type="scientific">Rubritalea squalenifaciens DSM 18772</name>
    <dbReference type="NCBI Taxonomy" id="1123071"/>
    <lineage>
        <taxon>Bacteria</taxon>
        <taxon>Pseudomonadati</taxon>
        <taxon>Verrucomicrobiota</taxon>
        <taxon>Verrucomicrobiia</taxon>
        <taxon>Verrucomicrobiales</taxon>
        <taxon>Rubritaleaceae</taxon>
        <taxon>Rubritalea</taxon>
    </lineage>
</organism>
<gene>
    <name evidence="2" type="ORF">SAMN02745181_0482</name>
</gene>
<dbReference type="GO" id="GO:0006313">
    <property type="term" value="P:DNA transposition"/>
    <property type="evidence" value="ECO:0007669"/>
    <property type="project" value="InterPro"/>
</dbReference>
<keyword evidence="3" id="KW-1185">Reference proteome</keyword>
<dbReference type="InterPro" id="IPR036515">
    <property type="entry name" value="Transposase_17_sf"/>
</dbReference>
<evidence type="ECO:0000259" key="1">
    <source>
        <dbReference type="SMART" id="SM01321"/>
    </source>
</evidence>
<dbReference type="InterPro" id="IPR002686">
    <property type="entry name" value="Transposase_17"/>
</dbReference>
<dbReference type="Proteomes" id="UP000184510">
    <property type="component" value="Unassembled WGS sequence"/>
</dbReference>
<evidence type="ECO:0000313" key="2">
    <source>
        <dbReference type="EMBL" id="SHI60444.1"/>
    </source>
</evidence>
<dbReference type="PANTHER" id="PTHR34322">
    <property type="entry name" value="TRANSPOSASE, Y1_TNP DOMAIN-CONTAINING"/>
    <property type="match status" value="1"/>
</dbReference>
<reference evidence="2 3" key="1">
    <citation type="submission" date="2016-11" db="EMBL/GenBank/DDBJ databases">
        <authorList>
            <person name="Jaros S."/>
            <person name="Januszkiewicz K."/>
            <person name="Wedrychowicz H."/>
        </authorList>
    </citation>
    <scope>NUCLEOTIDE SEQUENCE [LARGE SCALE GENOMIC DNA]</scope>
    <source>
        <strain evidence="2 3">DSM 18772</strain>
    </source>
</reference>
<accession>A0A1M6CI65</accession>
<dbReference type="EMBL" id="FQYR01000002">
    <property type="protein sequence ID" value="SHI60444.1"/>
    <property type="molecule type" value="Genomic_DNA"/>
</dbReference>
<protein>
    <submittedName>
        <fullName evidence="2">Transposase IS200 like</fullName>
    </submittedName>
</protein>
<sequence length="360" mass="40792">MLGMAKARLLAPWTGVEDRSAIYHVVSRVVGREFLLGRAEKEQFVKYMRLYEAFCGVRVLTYCIMSNHFNILLEVPPASERELSDAALLEKLEGLYSSQHVELVREQLAVLSRSRTPEGREAYQNLRKTYTSRMWDMGLFMKTLKQRFTSWYNKKHGRRGTLWEARYKSVLVENGLAARTMAAYIDLNPVRAGMVKDPKDYRWCGYGEAIAGNTLARNGVLRVISELESDLSNDGWSGARDITRYDWRSVAGRYRLILFDDGVESSGELSGHKRRGFTSAAVKREEKRSGQLSVAEIARCKTRYFIDGAVLGSKQFVEDVVTSLKGSYLPTNRKGNGGRLGGRMKSSNLWSLRKLAENGV</sequence>